<sequence length="153" mass="17758">MQNELYGMARSLLNNDNDCADAIQEAILKAYKGITKLREQAYFRTWMFRILIRECQTIYRIKKKVSPMDNLPEQGVATALPDWDLQSAVDRLGEPLRTLVKLHYFADMPLGRIAETMEVSEGTLKSRLHRARRQLAKRLNVSEERGGIDYELR</sequence>
<reference evidence="7 8" key="1">
    <citation type="submission" date="2018-10" db="EMBL/GenBank/DDBJ databases">
        <title>Cohnella sp. M2MS4P-1, whole genome shotgun sequence.</title>
        <authorList>
            <person name="Tuo L."/>
        </authorList>
    </citation>
    <scope>NUCLEOTIDE SEQUENCE [LARGE SCALE GENOMIC DNA]</scope>
    <source>
        <strain evidence="7 8">M2MS4P-1</strain>
    </source>
</reference>
<dbReference type="InterPro" id="IPR013325">
    <property type="entry name" value="RNA_pol_sigma_r2"/>
</dbReference>
<dbReference type="NCBIfam" id="TIGR02937">
    <property type="entry name" value="sigma70-ECF"/>
    <property type="match status" value="1"/>
</dbReference>
<dbReference type="InterPro" id="IPR039425">
    <property type="entry name" value="RNA_pol_sigma-70-like"/>
</dbReference>
<dbReference type="Gene3D" id="1.10.10.10">
    <property type="entry name" value="Winged helix-like DNA-binding domain superfamily/Winged helix DNA-binding domain"/>
    <property type="match status" value="1"/>
</dbReference>
<keyword evidence="8" id="KW-1185">Reference proteome</keyword>
<dbReference type="Gene3D" id="1.10.1740.10">
    <property type="match status" value="1"/>
</dbReference>
<dbReference type="GO" id="GO:0003677">
    <property type="term" value="F:DNA binding"/>
    <property type="evidence" value="ECO:0007669"/>
    <property type="project" value="InterPro"/>
</dbReference>
<proteinExistence type="inferred from homology"/>
<evidence type="ECO:0000256" key="2">
    <source>
        <dbReference type="ARBA" id="ARBA00023015"/>
    </source>
</evidence>
<evidence type="ECO:0000313" key="7">
    <source>
        <dbReference type="EMBL" id="RKP54493.1"/>
    </source>
</evidence>
<dbReference type="GO" id="GO:0016987">
    <property type="term" value="F:sigma factor activity"/>
    <property type="evidence" value="ECO:0007669"/>
    <property type="project" value="UniProtKB-KW"/>
</dbReference>
<gene>
    <name evidence="7" type="ORF">D7Z26_12400</name>
</gene>
<dbReference type="Pfam" id="PF08281">
    <property type="entry name" value="Sigma70_r4_2"/>
    <property type="match status" value="1"/>
</dbReference>
<dbReference type="CDD" id="cd06171">
    <property type="entry name" value="Sigma70_r4"/>
    <property type="match status" value="1"/>
</dbReference>
<feature type="domain" description="RNA polymerase sigma-70 region 2" evidence="5">
    <location>
        <begin position="2"/>
        <end position="60"/>
    </location>
</feature>
<evidence type="ECO:0000256" key="4">
    <source>
        <dbReference type="ARBA" id="ARBA00023163"/>
    </source>
</evidence>
<evidence type="ECO:0000259" key="5">
    <source>
        <dbReference type="Pfam" id="PF04542"/>
    </source>
</evidence>
<dbReference type="InterPro" id="IPR013324">
    <property type="entry name" value="RNA_pol_sigma_r3/r4-like"/>
</dbReference>
<dbReference type="Proteomes" id="UP000282076">
    <property type="component" value="Unassembled WGS sequence"/>
</dbReference>
<keyword evidence="2" id="KW-0805">Transcription regulation</keyword>
<dbReference type="InterPro" id="IPR036388">
    <property type="entry name" value="WH-like_DNA-bd_sf"/>
</dbReference>
<dbReference type="OrthoDB" id="9782703at2"/>
<dbReference type="Pfam" id="PF04542">
    <property type="entry name" value="Sigma70_r2"/>
    <property type="match status" value="1"/>
</dbReference>
<keyword evidence="4" id="KW-0804">Transcription</keyword>
<dbReference type="AlphaFoldDB" id="A0A494XV42"/>
<comment type="similarity">
    <text evidence="1">Belongs to the sigma-70 factor family. ECF subfamily.</text>
</comment>
<dbReference type="SUPFAM" id="SSF88659">
    <property type="entry name" value="Sigma3 and sigma4 domains of RNA polymerase sigma factors"/>
    <property type="match status" value="1"/>
</dbReference>
<dbReference type="InterPro" id="IPR007627">
    <property type="entry name" value="RNA_pol_sigma70_r2"/>
</dbReference>
<evidence type="ECO:0000256" key="3">
    <source>
        <dbReference type="ARBA" id="ARBA00023082"/>
    </source>
</evidence>
<dbReference type="PANTHER" id="PTHR43133">
    <property type="entry name" value="RNA POLYMERASE ECF-TYPE SIGMA FACTO"/>
    <property type="match status" value="1"/>
</dbReference>
<accession>A0A494XV42</accession>
<dbReference type="EMBL" id="RBZM01000005">
    <property type="protein sequence ID" value="RKP54493.1"/>
    <property type="molecule type" value="Genomic_DNA"/>
</dbReference>
<evidence type="ECO:0000259" key="6">
    <source>
        <dbReference type="Pfam" id="PF08281"/>
    </source>
</evidence>
<dbReference type="InterPro" id="IPR014284">
    <property type="entry name" value="RNA_pol_sigma-70_dom"/>
</dbReference>
<dbReference type="PANTHER" id="PTHR43133:SF51">
    <property type="entry name" value="RNA POLYMERASE SIGMA FACTOR"/>
    <property type="match status" value="1"/>
</dbReference>
<dbReference type="GO" id="GO:0006352">
    <property type="term" value="P:DNA-templated transcription initiation"/>
    <property type="evidence" value="ECO:0007669"/>
    <property type="project" value="InterPro"/>
</dbReference>
<comment type="caution">
    <text evidence="7">The sequence shown here is derived from an EMBL/GenBank/DDBJ whole genome shotgun (WGS) entry which is preliminary data.</text>
</comment>
<evidence type="ECO:0000313" key="8">
    <source>
        <dbReference type="Proteomes" id="UP000282076"/>
    </source>
</evidence>
<dbReference type="InterPro" id="IPR013249">
    <property type="entry name" value="RNA_pol_sigma70_r4_t2"/>
</dbReference>
<dbReference type="SUPFAM" id="SSF88946">
    <property type="entry name" value="Sigma2 domain of RNA polymerase sigma factors"/>
    <property type="match status" value="1"/>
</dbReference>
<protein>
    <submittedName>
        <fullName evidence="7">Sigma-70 family RNA polymerase sigma factor</fullName>
    </submittedName>
</protein>
<organism evidence="7 8">
    <name type="scientific">Cohnella endophytica</name>
    <dbReference type="NCBI Taxonomy" id="2419778"/>
    <lineage>
        <taxon>Bacteria</taxon>
        <taxon>Bacillati</taxon>
        <taxon>Bacillota</taxon>
        <taxon>Bacilli</taxon>
        <taxon>Bacillales</taxon>
        <taxon>Paenibacillaceae</taxon>
        <taxon>Cohnella</taxon>
    </lineage>
</organism>
<evidence type="ECO:0000256" key="1">
    <source>
        <dbReference type="ARBA" id="ARBA00010641"/>
    </source>
</evidence>
<feature type="domain" description="RNA polymerase sigma factor 70 region 4 type 2" evidence="6">
    <location>
        <begin position="84"/>
        <end position="135"/>
    </location>
</feature>
<name>A0A494XV42_9BACL</name>
<keyword evidence="3" id="KW-0731">Sigma factor</keyword>